<evidence type="ECO:0000259" key="2">
    <source>
        <dbReference type="Pfam" id="PF23394"/>
    </source>
</evidence>
<dbReference type="EMBL" id="JPOX01000005">
    <property type="protein sequence ID" value="KFX51479.1"/>
    <property type="molecule type" value="Genomic_DNA"/>
</dbReference>
<dbReference type="InterPro" id="IPR057559">
    <property type="entry name" value="SAM_6"/>
</dbReference>
<reference evidence="4" key="1">
    <citation type="journal article" date="2014" name="PLoS Genet.">
        <title>Signature Gene Expression Reveals Novel Clues to the Molecular Mechanisms of Dimorphic Transition in Penicillium marneffei.</title>
        <authorList>
            <person name="Yang E."/>
            <person name="Wang G."/>
            <person name="Cai J."/>
            <person name="Woo P.C."/>
            <person name="Lau S.K."/>
            <person name="Yuen K.-Y."/>
            <person name="Chow W.-N."/>
            <person name="Lin X."/>
        </authorList>
    </citation>
    <scope>NUCLEOTIDE SEQUENCE [LARGE SCALE GENOMIC DNA]</scope>
    <source>
        <strain evidence="4">PM1</strain>
    </source>
</reference>
<dbReference type="HOGENOM" id="CLU_005396_1_0_1"/>
<organism evidence="4">
    <name type="scientific">Talaromyces marneffei PM1</name>
    <dbReference type="NCBI Taxonomy" id="1077442"/>
    <lineage>
        <taxon>Eukaryota</taxon>
        <taxon>Fungi</taxon>
        <taxon>Dikarya</taxon>
        <taxon>Ascomycota</taxon>
        <taxon>Pezizomycotina</taxon>
        <taxon>Eurotiomycetes</taxon>
        <taxon>Eurotiomycetidae</taxon>
        <taxon>Eurotiales</taxon>
        <taxon>Trichocomaceae</taxon>
        <taxon>Talaromyces</taxon>
        <taxon>Talaromyces sect. Talaromyces</taxon>
    </lineage>
</organism>
<name>A0A093VND7_TALMA</name>
<dbReference type="GO" id="GO:0008168">
    <property type="term" value="F:methyltransferase activity"/>
    <property type="evidence" value="ECO:0007669"/>
    <property type="project" value="UniProtKB-KW"/>
</dbReference>
<gene>
    <name evidence="4" type="ORF">GQ26_0052570</name>
</gene>
<dbReference type="InterPro" id="IPR055528">
    <property type="entry name" value="DUF7102"/>
</dbReference>
<proteinExistence type="predicted"/>
<accession>A0A093VND7</accession>
<protein>
    <submittedName>
        <fullName evidence="4">tRNA (Guanine-N(7)-)-methyltransferase</fullName>
    </submittedName>
</protein>
<dbReference type="eggNOG" id="ENOG502RXCE">
    <property type="taxonomic scope" value="Eukaryota"/>
</dbReference>
<dbReference type="Pfam" id="PF23394">
    <property type="entry name" value="DUF7102"/>
    <property type="match status" value="1"/>
</dbReference>
<keyword evidence="4" id="KW-0489">Methyltransferase</keyword>
<feature type="domain" description="SAM-like" evidence="3">
    <location>
        <begin position="692"/>
        <end position="768"/>
    </location>
</feature>
<evidence type="ECO:0000313" key="4">
    <source>
        <dbReference type="EMBL" id="KFX51479.1"/>
    </source>
</evidence>
<feature type="region of interest" description="Disordered" evidence="1">
    <location>
        <begin position="447"/>
        <end position="481"/>
    </location>
</feature>
<evidence type="ECO:0000256" key="1">
    <source>
        <dbReference type="SAM" id="MobiDB-lite"/>
    </source>
</evidence>
<feature type="domain" description="DUF7102" evidence="2">
    <location>
        <begin position="516"/>
        <end position="671"/>
    </location>
</feature>
<comment type="caution">
    <text evidence="4">The sequence shown here is derived from an EMBL/GenBank/DDBJ whole genome shotgun (WGS) entry which is preliminary data.</text>
</comment>
<dbReference type="Pfam" id="PF23395">
    <property type="entry name" value="SAM_6"/>
    <property type="match status" value="1"/>
</dbReference>
<sequence length="786" mass="88213">MDDFEELSMLHYARSQAIARNHQQFDPLDLLGQTRVSKKAQYLSSMKSTSQLLGFESSGSANITSIFTSINEKLVLDKDGVNFLTAVLQEVTSLQRKPDQRAEDAISLKLKYKFRDDLKINVPLLSTEKENMLRTLSKRTDPVELLNEIAPNLADRERANIDEGLEFPDYFWELPSILDRDPSMEKLEAPKGTRHVLLEAMTFLDEKRHRKDTDAFVEISILDIESFPHLPTPPLYIESEDQHQHNIRWESHLGSDFDTGHDSEVLTGNVTPGLLEGDDSHAEETTPYFEIEEKDEFNLMADTHSGSTTNTGLLNEVVEDIVTPGLHKENYQPVGDPPPNIESEQQHERNIISASRLSSDTDTGHFIESIVEHIATPRPFKVDNPLVGDVVPSKRIASPLALDEANEVAEISTSSGTLLSPVTDSLTPFAGSLGTLSAFMQTRCHKNKRRKLDHESQYFSNTPKKSTKTGPDKLDTPAKTTEPIKVLSSPIAIHDIQNVNLYPKYPLKEGSSTPLILIISTQLLRSDSTLIRSLEDLSTSRYVRLFFRDYQGAKSSQPQVVNEADLIVSSTTGIILSSSHETTQKYLPGQGLPGIESPLHARIVQSAPRYEILYVLVRSPIETTMNTLSSLRDLTTYCMSLNHVCDIKVLLIATDHVLEWILSIAAKHIIDSHLASSLNTTEGEITASHFHDDQTQWEVFLRKAGLNPFAAQSVLAMLKTSSARPGRSKDVSRESALSRFVEMPYQTRRHMFQEIVGQRVLSRVGRVLEIDWQVDWAVDLARTKFE</sequence>
<dbReference type="AlphaFoldDB" id="A0A093VND7"/>
<dbReference type="GO" id="GO:0032259">
    <property type="term" value="P:methylation"/>
    <property type="evidence" value="ECO:0007669"/>
    <property type="project" value="UniProtKB-KW"/>
</dbReference>
<keyword evidence="4" id="KW-0808">Transferase</keyword>
<evidence type="ECO:0000259" key="3">
    <source>
        <dbReference type="Pfam" id="PF23395"/>
    </source>
</evidence>